<dbReference type="SUPFAM" id="SSF55811">
    <property type="entry name" value="Nudix"/>
    <property type="match status" value="1"/>
</dbReference>
<comment type="catalytic activity">
    <reaction evidence="10">
        <text>8-oxo-dGTP + H2O = 8-oxo-dGMP + diphosphate + H(+)</text>
        <dbReference type="Rhea" id="RHEA:31575"/>
        <dbReference type="ChEBI" id="CHEBI:15377"/>
        <dbReference type="ChEBI" id="CHEBI:15378"/>
        <dbReference type="ChEBI" id="CHEBI:33019"/>
        <dbReference type="ChEBI" id="CHEBI:63224"/>
        <dbReference type="ChEBI" id="CHEBI:77896"/>
        <dbReference type="EC" id="3.6.1.55"/>
    </reaction>
</comment>
<comment type="similarity">
    <text evidence="2 17">Belongs to the Nudix hydrolase family.</text>
</comment>
<dbReference type="EC" id="3.6.1.55" evidence="12"/>
<dbReference type="SUPFAM" id="SSF51391">
    <property type="entry name" value="Thiamin phosphate synthase"/>
    <property type="match status" value="1"/>
</dbReference>
<evidence type="ECO:0000256" key="4">
    <source>
        <dbReference type="ARBA" id="ARBA00022705"/>
    </source>
</evidence>
<dbReference type="EMBL" id="JABGBN010000008">
    <property type="protein sequence ID" value="NOL52332.1"/>
    <property type="molecule type" value="Genomic_DNA"/>
</dbReference>
<evidence type="ECO:0000256" key="17">
    <source>
        <dbReference type="RuleBase" id="RU003476"/>
    </source>
</evidence>
<dbReference type="Gene3D" id="3.20.20.70">
    <property type="entry name" value="Aldolase class I"/>
    <property type="match status" value="1"/>
</dbReference>
<evidence type="ECO:0000256" key="11">
    <source>
        <dbReference type="ARBA" id="ARBA00036904"/>
    </source>
</evidence>
<dbReference type="GO" id="GO:0006281">
    <property type="term" value="P:DNA repair"/>
    <property type="evidence" value="ECO:0007669"/>
    <property type="project" value="UniProtKB-KW"/>
</dbReference>
<keyword evidence="8" id="KW-0460">Magnesium</keyword>
<protein>
    <recommendedName>
        <fullName evidence="13">8-oxo-dGTP diphosphatase</fullName>
        <ecNumber evidence="12">3.6.1.55</ecNumber>
    </recommendedName>
    <alternativeName>
        <fullName evidence="16">7,8-dihydro-8-oxoguanine-triphosphatase</fullName>
    </alternativeName>
    <alternativeName>
        <fullName evidence="15">Mutator protein MutT</fullName>
    </alternativeName>
    <alternativeName>
        <fullName evidence="14">dGTP pyrophosphohydrolase</fullName>
    </alternativeName>
</protein>
<dbReference type="InterPro" id="IPR015797">
    <property type="entry name" value="NUDIX_hydrolase-like_dom_sf"/>
</dbReference>
<evidence type="ECO:0000256" key="16">
    <source>
        <dbReference type="ARBA" id="ARBA00042798"/>
    </source>
</evidence>
<organism evidence="19 20">
    <name type="scientific">Pelistega suis</name>
    <dbReference type="NCBI Taxonomy" id="1631957"/>
    <lineage>
        <taxon>Bacteria</taxon>
        <taxon>Pseudomonadati</taxon>
        <taxon>Pseudomonadota</taxon>
        <taxon>Betaproteobacteria</taxon>
        <taxon>Burkholderiales</taxon>
        <taxon>Alcaligenaceae</taxon>
        <taxon>Pelistega</taxon>
    </lineage>
</organism>
<keyword evidence="3" id="KW-0515">Mutator protein</keyword>
<accession>A0A849P9C2</accession>
<dbReference type="Pfam" id="PF02581">
    <property type="entry name" value="TMP-TENI"/>
    <property type="match status" value="1"/>
</dbReference>
<dbReference type="GO" id="GO:0006260">
    <property type="term" value="P:DNA replication"/>
    <property type="evidence" value="ECO:0007669"/>
    <property type="project" value="UniProtKB-KW"/>
</dbReference>
<dbReference type="InterPro" id="IPR013785">
    <property type="entry name" value="Aldolase_TIM"/>
</dbReference>
<dbReference type="GO" id="GO:0046872">
    <property type="term" value="F:metal ion binding"/>
    <property type="evidence" value="ECO:0007669"/>
    <property type="project" value="UniProtKB-KW"/>
</dbReference>
<evidence type="ECO:0000256" key="9">
    <source>
        <dbReference type="ARBA" id="ARBA00023204"/>
    </source>
</evidence>
<dbReference type="InterPro" id="IPR000086">
    <property type="entry name" value="NUDIX_hydrolase_dom"/>
</dbReference>
<comment type="catalytic activity">
    <reaction evidence="11">
        <text>8-oxo-GTP + H2O = 8-oxo-GMP + diphosphate + H(+)</text>
        <dbReference type="Rhea" id="RHEA:67616"/>
        <dbReference type="ChEBI" id="CHEBI:15377"/>
        <dbReference type="ChEBI" id="CHEBI:15378"/>
        <dbReference type="ChEBI" id="CHEBI:33019"/>
        <dbReference type="ChEBI" id="CHEBI:143553"/>
        <dbReference type="ChEBI" id="CHEBI:145694"/>
    </reaction>
</comment>
<dbReference type="RefSeq" id="WP_171681025.1">
    <property type="nucleotide sequence ID" value="NZ_JABGBN010000008.1"/>
</dbReference>
<keyword evidence="20" id="KW-1185">Reference proteome</keyword>
<dbReference type="CDD" id="cd03425">
    <property type="entry name" value="NUDIX_MutT_NudA_like"/>
    <property type="match status" value="1"/>
</dbReference>
<dbReference type="GO" id="GO:0044715">
    <property type="term" value="F:8-oxo-dGDP phosphatase activity"/>
    <property type="evidence" value="ECO:0007669"/>
    <property type="project" value="TreeGrafter"/>
</dbReference>
<dbReference type="GO" id="GO:0035539">
    <property type="term" value="F:8-oxo-7,8-dihydrodeoxyguanosine triphosphate pyrophosphatase activity"/>
    <property type="evidence" value="ECO:0007669"/>
    <property type="project" value="UniProtKB-EC"/>
</dbReference>
<dbReference type="InterPro" id="IPR020084">
    <property type="entry name" value="NUDIX_hydrolase_CS"/>
</dbReference>
<evidence type="ECO:0000256" key="6">
    <source>
        <dbReference type="ARBA" id="ARBA00022763"/>
    </source>
</evidence>
<dbReference type="PRINTS" id="PR00502">
    <property type="entry name" value="NUDIXFAMILY"/>
</dbReference>
<dbReference type="GO" id="GO:0009228">
    <property type="term" value="P:thiamine biosynthetic process"/>
    <property type="evidence" value="ECO:0007669"/>
    <property type="project" value="UniProtKB-KW"/>
</dbReference>
<evidence type="ECO:0000256" key="1">
    <source>
        <dbReference type="ARBA" id="ARBA00001946"/>
    </source>
</evidence>
<dbReference type="Pfam" id="PF00293">
    <property type="entry name" value="NUDIX"/>
    <property type="match status" value="1"/>
</dbReference>
<evidence type="ECO:0000256" key="3">
    <source>
        <dbReference type="ARBA" id="ARBA00022457"/>
    </source>
</evidence>
<dbReference type="AlphaFoldDB" id="A0A849P9C2"/>
<reference evidence="19 20" key="1">
    <citation type="submission" date="2020-05" db="EMBL/GenBank/DDBJ databases">
        <authorList>
            <person name="Niu N."/>
        </authorList>
    </citation>
    <scope>NUCLEOTIDE SEQUENCE [LARGE SCALE GENOMIC DNA]</scope>
    <source>
        <strain evidence="19 20">3340-03</strain>
    </source>
</reference>
<dbReference type="CDD" id="cd00564">
    <property type="entry name" value="TMP_TenI"/>
    <property type="match status" value="1"/>
</dbReference>
<comment type="caution">
    <text evidence="19">The sequence shown here is derived from an EMBL/GenBank/DDBJ whole genome shotgun (WGS) entry which is preliminary data.</text>
</comment>
<evidence type="ECO:0000256" key="12">
    <source>
        <dbReference type="ARBA" id="ARBA00038905"/>
    </source>
</evidence>
<evidence type="ECO:0000256" key="7">
    <source>
        <dbReference type="ARBA" id="ARBA00022801"/>
    </source>
</evidence>
<dbReference type="Gene3D" id="3.90.79.10">
    <property type="entry name" value="Nucleoside Triphosphate Pyrophosphohydrolase"/>
    <property type="match status" value="1"/>
</dbReference>
<evidence type="ECO:0000256" key="14">
    <source>
        <dbReference type="ARBA" id="ARBA00041592"/>
    </source>
</evidence>
<keyword evidence="4" id="KW-0235">DNA replication</keyword>
<name>A0A849P9C2_9BURK</name>
<dbReference type="GO" id="GO:0044716">
    <property type="term" value="F:8-oxo-GDP phosphatase activity"/>
    <property type="evidence" value="ECO:0007669"/>
    <property type="project" value="TreeGrafter"/>
</dbReference>
<dbReference type="PANTHER" id="PTHR47707:SF1">
    <property type="entry name" value="NUDIX HYDROLASE FAMILY PROTEIN"/>
    <property type="match status" value="1"/>
</dbReference>
<evidence type="ECO:0000256" key="5">
    <source>
        <dbReference type="ARBA" id="ARBA00022723"/>
    </source>
</evidence>
<dbReference type="InterPro" id="IPR036206">
    <property type="entry name" value="ThiamineP_synth_sf"/>
</dbReference>
<evidence type="ECO:0000313" key="20">
    <source>
        <dbReference type="Proteomes" id="UP000537862"/>
    </source>
</evidence>
<keyword evidence="7 17" id="KW-0378">Hydrolase</keyword>
<dbReference type="Proteomes" id="UP000537862">
    <property type="component" value="Unassembled WGS sequence"/>
</dbReference>
<evidence type="ECO:0000256" key="15">
    <source>
        <dbReference type="ARBA" id="ARBA00041979"/>
    </source>
</evidence>
<gene>
    <name evidence="19" type="ORF">HKX39_09170</name>
</gene>
<evidence type="ECO:0000313" key="19">
    <source>
        <dbReference type="EMBL" id="NOL52332.1"/>
    </source>
</evidence>
<evidence type="ECO:0000256" key="10">
    <source>
        <dbReference type="ARBA" id="ARBA00035861"/>
    </source>
</evidence>
<evidence type="ECO:0000256" key="2">
    <source>
        <dbReference type="ARBA" id="ARBA00005582"/>
    </source>
</evidence>
<dbReference type="InterPro" id="IPR022998">
    <property type="entry name" value="ThiamineP_synth_TenI"/>
</dbReference>
<proteinExistence type="inferred from homology"/>
<dbReference type="GO" id="GO:0008413">
    <property type="term" value="F:8-oxo-7,8-dihydroguanosine triphosphate pyrophosphatase activity"/>
    <property type="evidence" value="ECO:0007669"/>
    <property type="project" value="TreeGrafter"/>
</dbReference>
<dbReference type="InterPro" id="IPR020476">
    <property type="entry name" value="Nudix_hydrolase"/>
</dbReference>
<dbReference type="NCBIfam" id="NF006530">
    <property type="entry name" value="PRK08999.1"/>
    <property type="match status" value="1"/>
</dbReference>
<evidence type="ECO:0000259" key="18">
    <source>
        <dbReference type="PROSITE" id="PS51462"/>
    </source>
</evidence>
<dbReference type="PANTHER" id="PTHR47707">
    <property type="entry name" value="8-OXO-DGTP DIPHOSPHATASE"/>
    <property type="match status" value="1"/>
</dbReference>
<keyword evidence="9" id="KW-0234">DNA repair</keyword>
<sequence length="318" mass="36051">MEQKPFIRVAVGVIINPEGQVLLAQRPDGKPWSGWWEFPGGKIEEGENVHQALARELKEELDIEITTSYPWVSFTYDYPKTTVELSFCRVYDWKGEVRGLEQQAFAWTTPTQANQLGEILPASVEPLKWLTLPESYAISHFQQADIQEMYWQKFEQLLNQGIKLFQFREPNWSEGVGHGTLKALFEKMLAKCHEHGAKLIINSIHPRAWWALADGVQLRAQDAVQLDERPIDNNKLMGVSCHHLADILYAQHLNADFMVLGHVETTPSHPDTPPLGWETFQQFAYEAGRPVFAIGGQSLTSLSKAQEYGAHGVAFIRG</sequence>
<keyword evidence="5" id="KW-0479">Metal-binding</keyword>
<feature type="domain" description="Nudix hydrolase" evidence="18">
    <location>
        <begin position="5"/>
        <end position="132"/>
    </location>
</feature>
<keyword evidence="6" id="KW-0227">DNA damage</keyword>
<evidence type="ECO:0000256" key="8">
    <source>
        <dbReference type="ARBA" id="ARBA00022842"/>
    </source>
</evidence>
<dbReference type="InterPro" id="IPR047127">
    <property type="entry name" value="MutT-like"/>
</dbReference>
<dbReference type="PROSITE" id="PS51462">
    <property type="entry name" value="NUDIX"/>
    <property type="match status" value="1"/>
</dbReference>
<comment type="cofactor">
    <cofactor evidence="1">
        <name>Mg(2+)</name>
        <dbReference type="ChEBI" id="CHEBI:18420"/>
    </cofactor>
</comment>
<dbReference type="PROSITE" id="PS00893">
    <property type="entry name" value="NUDIX_BOX"/>
    <property type="match status" value="1"/>
</dbReference>
<evidence type="ECO:0000256" key="13">
    <source>
        <dbReference type="ARBA" id="ARBA00040794"/>
    </source>
</evidence>